<dbReference type="GO" id="GO:0005886">
    <property type="term" value="C:plasma membrane"/>
    <property type="evidence" value="ECO:0007669"/>
    <property type="project" value="TreeGrafter"/>
</dbReference>
<dbReference type="InterPro" id="IPR007383">
    <property type="entry name" value="DUF445"/>
</dbReference>
<dbReference type="OrthoDB" id="9769590at2"/>
<name>A0A3L8PHQ1_9ACTN</name>
<keyword evidence="1" id="KW-0812">Transmembrane</keyword>
<keyword evidence="1" id="KW-1133">Transmembrane helix</keyword>
<keyword evidence="3" id="KW-1185">Reference proteome</keyword>
<gene>
    <name evidence="2" type="ORF">D9V41_14835</name>
</gene>
<proteinExistence type="predicted"/>
<dbReference type="EMBL" id="RDBF01000014">
    <property type="protein sequence ID" value="RLV54721.1"/>
    <property type="molecule type" value="Genomic_DNA"/>
</dbReference>
<dbReference type="Pfam" id="PF04286">
    <property type="entry name" value="DUF445"/>
    <property type="match status" value="1"/>
</dbReference>
<feature type="transmembrane region" description="Helical" evidence="1">
    <location>
        <begin position="23"/>
        <end position="42"/>
    </location>
</feature>
<protein>
    <submittedName>
        <fullName evidence="2">DUF445 domain-containing protein</fullName>
    </submittedName>
</protein>
<accession>A0A3L8PHQ1</accession>
<feature type="transmembrane region" description="Helical" evidence="1">
    <location>
        <begin position="48"/>
        <end position="74"/>
    </location>
</feature>
<comment type="caution">
    <text evidence="2">The sequence shown here is derived from an EMBL/GenBank/DDBJ whole genome shotgun (WGS) entry which is preliminary data.</text>
</comment>
<evidence type="ECO:0000313" key="2">
    <source>
        <dbReference type="EMBL" id="RLV54721.1"/>
    </source>
</evidence>
<dbReference type="PANTHER" id="PTHR38442">
    <property type="entry name" value="INNER MEMBRANE PROTEIN-RELATED"/>
    <property type="match status" value="1"/>
</dbReference>
<evidence type="ECO:0000313" key="3">
    <source>
        <dbReference type="Proteomes" id="UP000282515"/>
    </source>
</evidence>
<organism evidence="2 3">
    <name type="scientific">Aeromicrobium phragmitis</name>
    <dbReference type="NCBI Taxonomy" id="2478914"/>
    <lineage>
        <taxon>Bacteria</taxon>
        <taxon>Bacillati</taxon>
        <taxon>Actinomycetota</taxon>
        <taxon>Actinomycetes</taxon>
        <taxon>Propionibacteriales</taxon>
        <taxon>Nocardioidaceae</taxon>
        <taxon>Aeromicrobium</taxon>
    </lineage>
</organism>
<reference evidence="2 3" key="1">
    <citation type="submission" date="2018-10" db="EMBL/GenBank/DDBJ databases">
        <title>Aeromicrobium sp. 9W16Y-2 whole genome shotgun sequence.</title>
        <authorList>
            <person name="Li F."/>
        </authorList>
    </citation>
    <scope>NUCLEOTIDE SEQUENCE [LARGE SCALE GENOMIC DNA]</scope>
    <source>
        <strain evidence="2 3">9W16Y-2</strain>
    </source>
</reference>
<dbReference type="Proteomes" id="UP000282515">
    <property type="component" value="Unassembled WGS sequence"/>
</dbReference>
<dbReference type="RefSeq" id="WP_121795366.1">
    <property type="nucleotide sequence ID" value="NZ_RDBF01000014.1"/>
</dbReference>
<evidence type="ECO:0000256" key="1">
    <source>
        <dbReference type="SAM" id="Phobius"/>
    </source>
</evidence>
<sequence>MTSLALPPELSAADGERRRRLRVMRTVATSLLLFAAVVFVLTRDGEGWIGYVHAASEAAMVGAIADWFAVTALFKRPLGLPIPHTALVPRKKEQLGASLQEFVSENFLRPEVVRDRVTQADVSVRLGRWLADEAHARRLVDEGSDVAADVLAAIDPADVEAVLTDMIIPRVLEEPLSPAIGELLAEVVREKAHHGLVDLVLYELGGWMDRHPDRLTALVTERAPSWSPEWANRLVADRLVREARSWVDDIRIDPQSSARQALDQWLAEVAEDLQHDPETAAAAERLKQRLLTQPKTLATAVRLWDTLRLAVLSALRDRDGLLRRRFQQEVRHFAHRLQHDAALRERVDRVARDASGAIVERYGAEIATVISATVDRWDGRDTARRIELLVGRDLQFIRINGTVVGGLVGVLIHAATTLL</sequence>
<keyword evidence="1" id="KW-0472">Membrane</keyword>
<dbReference type="AlphaFoldDB" id="A0A3L8PHQ1"/>
<dbReference type="PANTHER" id="PTHR38442:SF1">
    <property type="entry name" value="INNER MEMBRANE PROTEIN"/>
    <property type="match status" value="1"/>
</dbReference>